<dbReference type="GO" id="GO:0005886">
    <property type="term" value="C:plasma membrane"/>
    <property type="evidence" value="ECO:0007669"/>
    <property type="project" value="TreeGrafter"/>
</dbReference>
<name>A0A4Y1R7W5_PRUDU</name>
<dbReference type="InterPro" id="IPR045272">
    <property type="entry name" value="ANXUR1/2-like"/>
</dbReference>
<accession>A0A4Y1R7W5</accession>
<sequence>MGLAEWFKSCHRKGTLDQIIDPRLKGKIGNACLNKFVEMAISCMHDNGIERPSMNDVVWGLEYAMQLHQREEGEKDFDLENKGEDDVVLMNDNHSTGFTTSRSWEGETLNSGLTKTSSEQISTTNESIKGMSRIVFSGINDSEGR</sequence>
<dbReference type="PANTHER" id="PTHR27003">
    <property type="entry name" value="OS07G0166700 PROTEIN"/>
    <property type="match status" value="1"/>
</dbReference>
<evidence type="ECO:0000313" key="1">
    <source>
        <dbReference type="EMBL" id="BBH00213.1"/>
    </source>
</evidence>
<gene>
    <name evidence="1" type="ORF">Prudu_010140</name>
</gene>
<dbReference type="PANTHER" id="PTHR27003:SF434">
    <property type="entry name" value="RECEPTOR-LIKE PROTEIN KINASE FERONIA"/>
    <property type="match status" value="1"/>
</dbReference>
<reference evidence="1" key="1">
    <citation type="journal article" date="2019" name="Science">
        <title>Mutation of a bHLH transcription factor allowed almond domestication.</title>
        <authorList>
            <person name="Sanchez-Perez R."/>
            <person name="Pavan S."/>
            <person name="Mazzeo R."/>
            <person name="Moldovan C."/>
            <person name="Aiese Cigliano R."/>
            <person name="Del Cueto J."/>
            <person name="Ricciardi F."/>
            <person name="Lotti C."/>
            <person name="Ricciardi L."/>
            <person name="Dicenta F."/>
            <person name="Lopez-Marques R.L."/>
            <person name="Lindberg Moller B."/>
        </authorList>
    </citation>
    <scope>NUCLEOTIDE SEQUENCE</scope>
</reference>
<protein>
    <submittedName>
        <fullName evidence="1">Uncharacterized protein</fullName>
    </submittedName>
</protein>
<dbReference type="GO" id="GO:0009506">
    <property type="term" value="C:plasmodesma"/>
    <property type="evidence" value="ECO:0007669"/>
    <property type="project" value="TreeGrafter"/>
</dbReference>
<proteinExistence type="predicted"/>
<dbReference type="Gene3D" id="1.10.510.10">
    <property type="entry name" value="Transferase(Phosphotransferase) domain 1"/>
    <property type="match status" value="1"/>
</dbReference>
<organism evidence="1">
    <name type="scientific">Prunus dulcis</name>
    <name type="common">Almond</name>
    <name type="synonym">Amygdalus dulcis</name>
    <dbReference type="NCBI Taxonomy" id="3755"/>
    <lineage>
        <taxon>Eukaryota</taxon>
        <taxon>Viridiplantae</taxon>
        <taxon>Streptophyta</taxon>
        <taxon>Embryophyta</taxon>
        <taxon>Tracheophyta</taxon>
        <taxon>Spermatophyta</taxon>
        <taxon>Magnoliopsida</taxon>
        <taxon>eudicotyledons</taxon>
        <taxon>Gunneridae</taxon>
        <taxon>Pentapetalae</taxon>
        <taxon>rosids</taxon>
        <taxon>fabids</taxon>
        <taxon>Rosales</taxon>
        <taxon>Rosaceae</taxon>
        <taxon>Amygdaloideae</taxon>
        <taxon>Amygdaleae</taxon>
        <taxon>Prunus</taxon>
    </lineage>
</organism>
<dbReference type="EMBL" id="AP019299">
    <property type="protein sequence ID" value="BBH00213.1"/>
    <property type="molecule type" value="Genomic_DNA"/>
</dbReference>
<dbReference type="AlphaFoldDB" id="A0A4Y1R7W5"/>
<dbReference type="GO" id="GO:0004714">
    <property type="term" value="F:transmembrane receptor protein tyrosine kinase activity"/>
    <property type="evidence" value="ECO:0007669"/>
    <property type="project" value="InterPro"/>
</dbReference>